<feature type="domain" description="Beta-galactosidase galactose-binding" evidence="9">
    <location>
        <begin position="505"/>
        <end position="563"/>
    </location>
</feature>
<dbReference type="SUPFAM" id="SSF51445">
    <property type="entry name" value="(Trans)glycosidases"/>
    <property type="match status" value="1"/>
</dbReference>
<dbReference type="Pfam" id="PF21317">
    <property type="entry name" value="BetaGal_ABD_1"/>
    <property type="match status" value="1"/>
</dbReference>
<evidence type="ECO:0000256" key="2">
    <source>
        <dbReference type="ARBA" id="ARBA00022801"/>
    </source>
</evidence>
<keyword evidence="2 5" id="KW-0378">Hydrolase</keyword>
<dbReference type="PIRSF" id="PIRSF006336">
    <property type="entry name" value="B-gal"/>
    <property type="match status" value="1"/>
</dbReference>
<evidence type="ECO:0000313" key="10">
    <source>
        <dbReference type="EMBL" id="EOL47173.1"/>
    </source>
</evidence>
<dbReference type="GO" id="GO:0005975">
    <property type="term" value="P:carbohydrate metabolic process"/>
    <property type="evidence" value="ECO:0007669"/>
    <property type="project" value="InterPro"/>
</dbReference>
<dbReference type="OrthoDB" id="9813184at2"/>
<evidence type="ECO:0000256" key="1">
    <source>
        <dbReference type="ARBA" id="ARBA00009809"/>
    </source>
</evidence>
<dbReference type="Pfam" id="PF01301">
    <property type="entry name" value="Glyco_hydro_35"/>
    <property type="match status" value="1"/>
</dbReference>
<dbReference type="SUPFAM" id="SSF49785">
    <property type="entry name" value="Galactose-binding domain-like"/>
    <property type="match status" value="1"/>
</dbReference>
<feature type="active site" description="Nucleophile" evidence="4">
    <location>
        <position position="238"/>
    </location>
</feature>
<dbReference type="Pfam" id="PF21467">
    <property type="entry name" value="BetaGal_gal-bd"/>
    <property type="match status" value="1"/>
</dbReference>
<dbReference type="InterPro" id="IPR048912">
    <property type="entry name" value="BetaGal1-like_ABD1"/>
</dbReference>
<accession>R3U184</accession>
<evidence type="ECO:0000259" key="9">
    <source>
        <dbReference type="Pfam" id="PF21467"/>
    </source>
</evidence>
<evidence type="ECO:0000256" key="6">
    <source>
        <dbReference type="RuleBase" id="RU003679"/>
    </source>
</evidence>
<evidence type="ECO:0000313" key="11">
    <source>
        <dbReference type="Proteomes" id="UP000013785"/>
    </source>
</evidence>
<dbReference type="PATRIC" id="fig|1158610.3.peg.679"/>
<name>R3U184_9ENTE</name>
<dbReference type="PANTHER" id="PTHR23421">
    <property type="entry name" value="BETA-GALACTOSIDASE RELATED"/>
    <property type="match status" value="1"/>
</dbReference>
<dbReference type="AlphaFoldDB" id="R3U184"/>
<dbReference type="InterPro" id="IPR026283">
    <property type="entry name" value="B-gal_1-like"/>
</dbReference>
<keyword evidence="11" id="KW-1185">Reference proteome</keyword>
<dbReference type="GO" id="GO:0004565">
    <property type="term" value="F:beta-galactosidase activity"/>
    <property type="evidence" value="ECO:0007669"/>
    <property type="project" value="UniProtKB-EC"/>
</dbReference>
<evidence type="ECO:0000256" key="5">
    <source>
        <dbReference type="RuleBase" id="RU000675"/>
    </source>
</evidence>
<feature type="active site" description="Proton donor" evidence="4">
    <location>
        <position position="157"/>
    </location>
</feature>
<comment type="similarity">
    <text evidence="1 6">Belongs to the glycosyl hydrolase 35 family.</text>
</comment>
<dbReference type="eggNOG" id="COG1874">
    <property type="taxonomic scope" value="Bacteria"/>
</dbReference>
<dbReference type="PROSITE" id="PS01182">
    <property type="entry name" value="GLYCOSYL_HYDROL_F35"/>
    <property type="match status" value="1"/>
</dbReference>
<evidence type="ECO:0000259" key="7">
    <source>
        <dbReference type="Pfam" id="PF01301"/>
    </source>
</evidence>
<dbReference type="InterPro" id="IPR019801">
    <property type="entry name" value="Glyco_hydro_35_CS"/>
</dbReference>
<evidence type="ECO:0000256" key="3">
    <source>
        <dbReference type="ARBA" id="ARBA00023295"/>
    </source>
</evidence>
<comment type="caution">
    <text evidence="10">The sequence shown here is derived from an EMBL/GenBank/DDBJ whole genome shotgun (WGS) entry which is preliminary data.</text>
</comment>
<gene>
    <name evidence="10" type="ORF">UC3_00704</name>
</gene>
<feature type="domain" description="Beta-galactosidase 1-like first all-beta" evidence="8">
    <location>
        <begin position="371"/>
        <end position="486"/>
    </location>
</feature>
<organism evidence="10 11">
    <name type="scientific">Enterococcus phoeniculicola ATCC BAA-412</name>
    <dbReference type="NCBI Taxonomy" id="1158610"/>
    <lineage>
        <taxon>Bacteria</taxon>
        <taxon>Bacillati</taxon>
        <taxon>Bacillota</taxon>
        <taxon>Bacilli</taxon>
        <taxon>Lactobacillales</taxon>
        <taxon>Enterococcaceae</taxon>
        <taxon>Enterococcus</taxon>
    </lineage>
</organism>
<evidence type="ECO:0000259" key="8">
    <source>
        <dbReference type="Pfam" id="PF21317"/>
    </source>
</evidence>
<dbReference type="Gene3D" id="2.60.120.260">
    <property type="entry name" value="Galactose-binding domain-like"/>
    <property type="match status" value="2"/>
</dbReference>
<dbReference type="RefSeq" id="WP_010767377.1">
    <property type="nucleotide sequence ID" value="NZ_ASWE01000004.1"/>
</dbReference>
<keyword evidence="3 5" id="KW-0326">Glycosidase</keyword>
<dbReference type="PRINTS" id="PR00742">
    <property type="entry name" value="GLHYDRLASE35"/>
</dbReference>
<dbReference type="InterPro" id="IPR031330">
    <property type="entry name" value="Gly_Hdrlase_35_cat"/>
</dbReference>
<dbReference type="EMBL" id="AJAT01000009">
    <property type="protein sequence ID" value="EOL47173.1"/>
    <property type="molecule type" value="Genomic_DNA"/>
</dbReference>
<dbReference type="InterPro" id="IPR008979">
    <property type="entry name" value="Galactose-bd-like_sf"/>
</dbReference>
<feature type="domain" description="Glycoside hydrolase 35 catalytic" evidence="7">
    <location>
        <begin position="9"/>
        <end position="325"/>
    </location>
</feature>
<dbReference type="Proteomes" id="UP000013785">
    <property type="component" value="Unassembled WGS sequence"/>
</dbReference>
<evidence type="ECO:0000256" key="4">
    <source>
        <dbReference type="PIRSR" id="PIRSR006336-1"/>
    </source>
</evidence>
<dbReference type="InterPro" id="IPR001944">
    <property type="entry name" value="Glycoside_Hdrlase_35"/>
</dbReference>
<protein>
    <recommendedName>
        <fullName evidence="5">Beta-galactosidase</fullName>
        <ecNumber evidence="5">3.2.1.23</ecNumber>
    </recommendedName>
</protein>
<dbReference type="InterPro" id="IPR017853">
    <property type="entry name" value="GH"/>
</dbReference>
<dbReference type="InterPro" id="IPR048913">
    <property type="entry name" value="BetaGal_gal-bd"/>
</dbReference>
<dbReference type="STRING" id="154621.RV11_GL002335"/>
<dbReference type="EC" id="3.2.1.23" evidence="5"/>
<dbReference type="Gene3D" id="3.20.20.80">
    <property type="entry name" value="Glycosidases"/>
    <property type="match status" value="1"/>
</dbReference>
<proteinExistence type="inferred from homology"/>
<reference evidence="10 11" key="1">
    <citation type="submission" date="2013-02" db="EMBL/GenBank/DDBJ databases">
        <title>The Genome Sequence of Enterococcus phoeniculicola BAA-412.</title>
        <authorList>
            <consortium name="The Broad Institute Genome Sequencing Platform"/>
            <consortium name="The Broad Institute Genome Sequencing Center for Infectious Disease"/>
            <person name="Earl A.M."/>
            <person name="Gilmore M.S."/>
            <person name="Lebreton F."/>
            <person name="Walker B."/>
            <person name="Young S.K."/>
            <person name="Zeng Q."/>
            <person name="Gargeya S."/>
            <person name="Fitzgerald M."/>
            <person name="Haas B."/>
            <person name="Abouelleil A."/>
            <person name="Alvarado L."/>
            <person name="Arachchi H.M."/>
            <person name="Berlin A.M."/>
            <person name="Chapman S.B."/>
            <person name="Dewar J."/>
            <person name="Goldberg J."/>
            <person name="Griggs A."/>
            <person name="Gujja S."/>
            <person name="Hansen M."/>
            <person name="Howarth C."/>
            <person name="Imamovic A."/>
            <person name="Larimer J."/>
            <person name="McCowan C."/>
            <person name="Murphy C."/>
            <person name="Neiman D."/>
            <person name="Pearson M."/>
            <person name="Priest M."/>
            <person name="Roberts A."/>
            <person name="Saif S."/>
            <person name="Shea T."/>
            <person name="Sisk P."/>
            <person name="Sykes S."/>
            <person name="Wortman J."/>
            <person name="Nusbaum C."/>
            <person name="Birren B."/>
        </authorList>
    </citation>
    <scope>NUCLEOTIDE SEQUENCE [LARGE SCALE GENOMIC DNA]</scope>
    <source>
        <strain evidence="10 11">ATCC BAA-412</strain>
    </source>
</reference>
<comment type="catalytic activity">
    <reaction evidence="5">
        <text>Hydrolysis of terminal non-reducing beta-D-galactose residues in beta-D-galactosides.</text>
        <dbReference type="EC" id="3.2.1.23"/>
    </reaction>
</comment>
<dbReference type="HOGENOM" id="CLU_007853_7_2_9"/>
<sequence>MNSIKVNKEFVINGENTKLVSGAVHYFRLVEEYWEYALDRLVELGCNTVETYIPWNYHETNEGDFDFHSYGHNIETFIQQAADRNLFVILRPSPYICAEWEFGGLPFWLLNKTCKIRSSDPAFLTYVERYFDKLLPILKPFQWSAGGPVILMQLENEYGSYGNDKTYLQEIYRIMRKYIDIPIFTSDGAWQEALEAGASPNKDVFPTGNFGSRVTENIQNLARFMDKHGIEAPLMCMEFWDGWFNRWNEPIIRRDPIELRNAVKEMYELGSLNLYMFQGGTNFGFMNGCSARGTSDLHQITSYDYDALLTEWGDTTPKFELIQEVFLEGKKSEKTTENHRKVRFSNVTFVGAASLSENLEKVSTVVQNTWPLSMEELDQGYGYIVYKSDIGEKRRVERVRVIEASDRVKIYVNNEEVATQYKKEIGSELSFNLEKETHNELMLLVENMGRVNYGSKLLAPTQRKGIRGGVMLDLHFHSNWLHYSLDFDKISNGNLTFNQEKINGPGFYKFEVFVEETADTFIDCRGWGKGCVLVNGFNLGRFWEVGPTGYLYLPAPLLKKGLNEMIVFETEGIFTNQLLFSEVPIYINVKKKE</sequence>